<protein>
    <submittedName>
        <fullName evidence="1">SRPBCC family protein</fullName>
    </submittedName>
</protein>
<organism evidence="1 2">
    <name type="scientific">Nocardioides imazamoxiresistens</name>
    <dbReference type="NCBI Taxonomy" id="3231893"/>
    <lineage>
        <taxon>Bacteria</taxon>
        <taxon>Bacillati</taxon>
        <taxon>Actinomycetota</taxon>
        <taxon>Actinomycetes</taxon>
        <taxon>Propionibacteriales</taxon>
        <taxon>Nocardioidaceae</taxon>
        <taxon>Nocardioides</taxon>
    </lineage>
</organism>
<dbReference type="EMBL" id="JAVYII010000009">
    <property type="protein sequence ID" value="MDT9595027.1"/>
    <property type="molecule type" value="Genomic_DNA"/>
</dbReference>
<evidence type="ECO:0000313" key="2">
    <source>
        <dbReference type="Proteomes" id="UP001268542"/>
    </source>
</evidence>
<comment type="caution">
    <text evidence="1">The sequence shown here is derived from an EMBL/GenBank/DDBJ whole genome shotgun (WGS) entry which is preliminary data.</text>
</comment>
<dbReference type="InterPro" id="IPR023393">
    <property type="entry name" value="START-like_dom_sf"/>
</dbReference>
<evidence type="ECO:0000313" key="1">
    <source>
        <dbReference type="EMBL" id="MDT9595027.1"/>
    </source>
</evidence>
<dbReference type="Proteomes" id="UP001268542">
    <property type="component" value="Unassembled WGS sequence"/>
</dbReference>
<gene>
    <name evidence="1" type="ORF">RDV89_18200</name>
</gene>
<sequence length="134" mass="14584">MRSIHVSVVVARSPEDAYAFARAPENLPRWAAGLASGALTHEDDDIVVDSPMGRVRVRFAPPNAYGVLDHDVTLPSGEVVANPLRVLAHPDGAEVLFTVRQRDLTDDELDRDVAAVRGDLERLRTLLEGGPEQP</sequence>
<reference evidence="1 2" key="1">
    <citation type="submission" date="2023-08" db="EMBL/GenBank/DDBJ databases">
        <title>Nocardioides seae sp. nov., a bacterium isolated from a soil.</title>
        <authorList>
            <person name="Wang X."/>
        </authorList>
    </citation>
    <scope>NUCLEOTIDE SEQUENCE [LARGE SCALE GENOMIC DNA]</scope>
    <source>
        <strain evidence="1 2">YZH12</strain>
    </source>
</reference>
<keyword evidence="2" id="KW-1185">Reference proteome</keyword>
<proteinExistence type="predicted"/>
<name>A0ABU3Q0J3_9ACTN</name>
<dbReference type="Gene3D" id="3.30.530.20">
    <property type="match status" value="1"/>
</dbReference>
<dbReference type="SUPFAM" id="SSF55961">
    <property type="entry name" value="Bet v1-like"/>
    <property type="match status" value="1"/>
</dbReference>
<accession>A0ABU3Q0J3</accession>
<dbReference type="RefSeq" id="WP_315735380.1">
    <property type="nucleotide sequence ID" value="NZ_JAVYII010000009.1"/>
</dbReference>